<evidence type="ECO:0000313" key="7">
    <source>
        <dbReference type="EMBL" id="CAD9079763.1"/>
    </source>
</evidence>
<dbReference type="InterPro" id="IPR000547">
    <property type="entry name" value="Clathrin_H-chain/VPS_repeat"/>
</dbReference>
<proteinExistence type="predicted"/>
<feature type="region of interest" description="Disordered" evidence="5">
    <location>
        <begin position="1"/>
        <end position="83"/>
    </location>
</feature>
<dbReference type="EMBL" id="HBGD01003637">
    <property type="protein sequence ID" value="CAD9079763.1"/>
    <property type="molecule type" value="Transcribed_RNA"/>
</dbReference>
<dbReference type="SMART" id="SM00299">
    <property type="entry name" value="CLH"/>
    <property type="match status" value="1"/>
</dbReference>
<dbReference type="InterPro" id="IPR001841">
    <property type="entry name" value="Znf_RING"/>
</dbReference>
<dbReference type="GO" id="GO:0005770">
    <property type="term" value="C:late endosome"/>
    <property type="evidence" value="ECO:0007669"/>
    <property type="project" value="TreeGrafter"/>
</dbReference>
<dbReference type="AlphaFoldDB" id="A0A7S1PGB3"/>
<keyword evidence="2" id="KW-0653">Protein transport</keyword>
<dbReference type="GO" id="GO:0034058">
    <property type="term" value="P:endosomal vesicle fusion"/>
    <property type="evidence" value="ECO:0007669"/>
    <property type="project" value="TreeGrafter"/>
</dbReference>
<dbReference type="Pfam" id="PF23556">
    <property type="entry name" value="TPR_Vps41"/>
    <property type="match status" value="1"/>
</dbReference>
<feature type="compositionally biased region" description="Acidic residues" evidence="5">
    <location>
        <begin position="71"/>
        <end position="80"/>
    </location>
</feature>
<feature type="region of interest" description="Disordered" evidence="5">
    <location>
        <begin position="362"/>
        <end position="381"/>
    </location>
</feature>
<dbReference type="Gene3D" id="2.130.10.10">
    <property type="entry name" value="YVTN repeat-like/Quinoprotein amine dehydrogenase"/>
    <property type="match status" value="1"/>
</dbReference>
<feature type="compositionally biased region" description="Acidic residues" evidence="5">
    <location>
        <begin position="362"/>
        <end position="372"/>
    </location>
</feature>
<feature type="compositionally biased region" description="Low complexity" evidence="5">
    <location>
        <begin position="1"/>
        <end position="16"/>
    </location>
</feature>
<dbReference type="SMART" id="SM00320">
    <property type="entry name" value="WD40"/>
    <property type="match status" value="2"/>
</dbReference>
<keyword evidence="3" id="KW-0862">Zinc</keyword>
<feature type="repeat" description="CHCR" evidence="4">
    <location>
        <begin position="675"/>
        <end position="836"/>
    </location>
</feature>
<evidence type="ECO:0000256" key="3">
    <source>
        <dbReference type="PROSITE-ProRule" id="PRU00175"/>
    </source>
</evidence>
<dbReference type="InterPro" id="IPR057780">
    <property type="entry name" value="Beta-prop_Vps41"/>
</dbReference>
<name>A0A7S1PGB3_9EUKA</name>
<dbReference type="InterPro" id="IPR036322">
    <property type="entry name" value="WD40_repeat_dom_sf"/>
</dbReference>
<dbReference type="InterPro" id="IPR001680">
    <property type="entry name" value="WD40_rpt"/>
</dbReference>
<keyword evidence="3" id="KW-0863">Zinc-finger</keyword>
<dbReference type="GO" id="GO:0008270">
    <property type="term" value="F:zinc ion binding"/>
    <property type="evidence" value="ECO:0007669"/>
    <property type="project" value="UniProtKB-KW"/>
</dbReference>
<dbReference type="InterPro" id="IPR045111">
    <property type="entry name" value="Vps41/Vps8"/>
</dbReference>
<keyword evidence="3" id="KW-0479">Metal-binding</keyword>
<organism evidence="7">
    <name type="scientific">Percolomonas cosmopolitus</name>
    <dbReference type="NCBI Taxonomy" id="63605"/>
    <lineage>
        <taxon>Eukaryota</taxon>
        <taxon>Discoba</taxon>
        <taxon>Heterolobosea</taxon>
        <taxon>Tetramitia</taxon>
        <taxon>Eutetramitia</taxon>
        <taxon>Percolomonadidae</taxon>
        <taxon>Percolomonas</taxon>
    </lineage>
</organism>
<evidence type="ECO:0000256" key="1">
    <source>
        <dbReference type="ARBA" id="ARBA00022448"/>
    </source>
</evidence>
<feature type="compositionally biased region" description="Basic and acidic residues" evidence="5">
    <location>
        <begin position="43"/>
        <end position="55"/>
    </location>
</feature>
<gene>
    <name evidence="7" type="ORF">PCOS0759_LOCUS3003</name>
</gene>
<feature type="compositionally biased region" description="Low complexity" evidence="5">
    <location>
        <begin position="58"/>
        <end position="70"/>
    </location>
</feature>
<dbReference type="InterPro" id="IPR015943">
    <property type="entry name" value="WD40/YVTN_repeat-like_dom_sf"/>
</dbReference>
<dbReference type="Gene3D" id="1.25.40.10">
    <property type="entry name" value="Tetratricopeptide repeat domain"/>
    <property type="match status" value="1"/>
</dbReference>
<evidence type="ECO:0000256" key="5">
    <source>
        <dbReference type="SAM" id="MobiDB-lite"/>
    </source>
</evidence>
<dbReference type="GO" id="GO:0016236">
    <property type="term" value="P:macroautophagy"/>
    <property type="evidence" value="ECO:0007669"/>
    <property type="project" value="TreeGrafter"/>
</dbReference>
<dbReference type="PANTHER" id="PTHR12616">
    <property type="entry name" value="VACUOLAR PROTEIN SORTING VPS41"/>
    <property type="match status" value="1"/>
</dbReference>
<dbReference type="SUPFAM" id="SSF50978">
    <property type="entry name" value="WD40 repeat-like"/>
    <property type="match status" value="1"/>
</dbReference>
<protein>
    <recommendedName>
        <fullName evidence="6">RING-type domain-containing protein</fullName>
    </recommendedName>
</protein>
<reference evidence="7" key="1">
    <citation type="submission" date="2021-01" db="EMBL/GenBank/DDBJ databases">
        <authorList>
            <person name="Corre E."/>
            <person name="Pelletier E."/>
            <person name="Niang G."/>
            <person name="Scheremetjew M."/>
            <person name="Finn R."/>
            <person name="Kale V."/>
            <person name="Holt S."/>
            <person name="Cochrane G."/>
            <person name="Meng A."/>
            <person name="Brown T."/>
            <person name="Cohen L."/>
        </authorList>
    </citation>
    <scope>NUCLEOTIDE SEQUENCE</scope>
    <source>
        <strain evidence="7">WS</strain>
    </source>
</reference>
<dbReference type="GO" id="GO:0006623">
    <property type="term" value="P:protein targeting to vacuole"/>
    <property type="evidence" value="ECO:0007669"/>
    <property type="project" value="InterPro"/>
</dbReference>
<evidence type="ECO:0000256" key="4">
    <source>
        <dbReference type="PROSITE-ProRule" id="PRU01006"/>
    </source>
</evidence>
<dbReference type="Pfam" id="PF23411">
    <property type="entry name" value="Beta-prop_Vps41"/>
    <property type="match status" value="1"/>
</dbReference>
<evidence type="ECO:0000259" key="6">
    <source>
        <dbReference type="PROSITE" id="PS50089"/>
    </source>
</evidence>
<evidence type="ECO:0000256" key="2">
    <source>
        <dbReference type="ARBA" id="ARBA00022927"/>
    </source>
</evidence>
<dbReference type="GO" id="GO:0030897">
    <property type="term" value="C:HOPS complex"/>
    <property type="evidence" value="ECO:0007669"/>
    <property type="project" value="TreeGrafter"/>
</dbReference>
<dbReference type="GO" id="GO:0009267">
    <property type="term" value="P:cellular response to starvation"/>
    <property type="evidence" value="ECO:0007669"/>
    <property type="project" value="TreeGrafter"/>
</dbReference>
<keyword evidence="1" id="KW-0813">Transport</keyword>
<accession>A0A7S1PGB3</accession>
<dbReference type="InterPro" id="IPR011990">
    <property type="entry name" value="TPR-like_helical_dom_sf"/>
</dbReference>
<dbReference type="PANTHER" id="PTHR12616:SF1">
    <property type="entry name" value="VACUOLAR PROTEIN SORTING-ASSOCIATED PROTEIN 41 HOMOLOG"/>
    <property type="match status" value="1"/>
</dbReference>
<sequence>MNNSTPSSSEATSTPTQHHQDFDDDDDDDDINARDTLSSISAERSDAHHTPHADTDSEVSSNVDSSQSDTTSDDDEDDDEPLLKYSRLGGSLQQIFDKGNCASALAVAERFLALGTHLGYLYILDFEGNIVKAAEKKLALRPHTESINDICVDASAEYVASCSNDGRVVVTHLYGKESHKMEFAKPVKAVAIDPHYARKNDKPICSGGKASKVILTKKGWFKTKQTVLDENEGCIHAIKWHKNYISWANDQAIKVYDVATEQRISKISRKENAPRPDMFRCCIQWVSNDPVYGTDDDSVNEKLIIAWGQEVQVIIMKERSHPQTQQKSKYLEVMYMFKVDFFICGIAPHGNNLLVLAYGDENSDADEDDEENPQGHFRAPPPDLMILDQKTGKEISCDELTIKDYHKYFATDYRLEYNPMEASYYILSQKDIVMAKPRDADDHITFLVGCERYEEALQYANEHEKELKVHSVKNLGKSNLNYLMTKGEYTKAAELVQKIAKEDKKLWEHWIYEFFHRKQLKEIIPYIPSRKPQLDSKFYEMMLNEFLNHDIEQFYSCIKKWPRHLYKASVVIARVEQQLKDMERIVQGEEGTDADGLPVSQSSMRLSTDSLDILKNSLALLYQHDGQHDKALNIYFELGQSELFDYIKKYNLFHCVRDKVIQLLDFDENQAIQLLVAHTDQIPPSDVVEQLRDEENTVKSLKREHLMKYLHELNSKKVPQAQQFHLLLVKLYAENDTEQLHRFLNDSQSFDIDSAFQICEMFLNIHQDPEDRRNIYKSLVFLYRRMGNNQQALQLIINQLADVDFAIDYVKQQRDDSELWQDLINHSLKNGKFISGLLDHIGEYIGDHINPQTLIKEIPEEMEIDDLKYKLAKIISDYSLQKTLQERAQEILLADIKKLSLSLFQKQRRGLRVSHMSACVACKQPFHAQEQSLAFFCGHVYHSRCYQQVCGAEGGVDVSNVRCVVCDQQDNRQDRRRKRR</sequence>
<feature type="domain" description="RING-type" evidence="6">
    <location>
        <begin position="919"/>
        <end position="967"/>
    </location>
</feature>
<dbReference type="PROSITE" id="PS50089">
    <property type="entry name" value="ZF_RING_2"/>
    <property type="match status" value="1"/>
</dbReference>
<dbReference type="PROSITE" id="PS50236">
    <property type="entry name" value="CHCR"/>
    <property type="match status" value="1"/>
</dbReference>
<dbReference type="SUPFAM" id="SSF57850">
    <property type="entry name" value="RING/U-box"/>
    <property type="match status" value="1"/>
</dbReference>